<sequence>MTSIPDDKLLQYADRVKDKVIVITGAANGIGRETALLFAKHGAKIVIGDLDITGAKRVVGEIESAGGQGACIKCNVTVFDEQVAMFDLAIAKYGAVDVVVPNAGIAESGAIGTLQFKNGKPVKPNTATIDVNVIGVLYTVNLAHHYLKTKHSYGDLKALIMIGSMASWAGIPKAEMYSVSKHGILGLMRALHIPLELSGIRVGVIHPFFADTGIVPVSVKLMLAGIPLTPITRVAGAIFYAATDPDFASNGSAWLLPDDGPVFMVPREEFKQGVYKMIDDRANSLLASAKGALYYARLFGDLWHILGKPLTLAGVAAVAAKVSWDNRNFIATYIN</sequence>
<name>A0A5C3MK59_9AGAR</name>
<protein>
    <recommendedName>
        <fullName evidence="6">NAD(P)-binding protein</fullName>
    </recommendedName>
</protein>
<dbReference type="PANTHER" id="PTHR43180">
    <property type="entry name" value="3-OXOACYL-(ACYL-CARRIER-PROTEIN) REDUCTASE (AFU_ORTHOLOGUE AFUA_6G11210)"/>
    <property type="match status" value="1"/>
</dbReference>
<reference evidence="4 5" key="1">
    <citation type="journal article" date="2019" name="Nat. Ecol. Evol.">
        <title>Megaphylogeny resolves global patterns of mushroom evolution.</title>
        <authorList>
            <person name="Varga T."/>
            <person name="Krizsan K."/>
            <person name="Foldi C."/>
            <person name="Dima B."/>
            <person name="Sanchez-Garcia M."/>
            <person name="Sanchez-Ramirez S."/>
            <person name="Szollosi G.J."/>
            <person name="Szarkandi J.G."/>
            <person name="Papp V."/>
            <person name="Albert L."/>
            <person name="Andreopoulos W."/>
            <person name="Angelini C."/>
            <person name="Antonin V."/>
            <person name="Barry K.W."/>
            <person name="Bougher N.L."/>
            <person name="Buchanan P."/>
            <person name="Buyck B."/>
            <person name="Bense V."/>
            <person name="Catcheside P."/>
            <person name="Chovatia M."/>
            <person name="Cooper J."/>
            <person name="Damon W."/>
            <person name="Desjardin D."/>
            <person name="Finy P."/>
            <person name="Geml J."/>
            <person name="Haridas S."/>
            <person name="Hughes K."/>
            <person name="Justo A."/>
            <person name="Karasinski D."/>
            <person name="Kautmanova I."/>
            <person name="Kiss B."/>
            <person name="Kocsube S."/>
            <person name="Kotiranta H."/>
            <person name="LaButti K.M."/>
            <person name="Lechner B.E."/>
            <person name="Liimatainen K."/>
            <person name="Lipzen A."/>
            <person name="Lukacs Z."/>
            <person name="Mihaltcheva S."/>
            <person name="Morgado L.N."/>
            <person name="Niskanen T."/>
            <person name="Noordeloos M.E."/>
            <person name="Ohm R.A."/>
            <person name="Ortiz-Santana B."/>
            <person name="Ovrebo C."/>
            <person name="Racz N."/>
            <person name="Riley R."/>
            <person name="Savchenko A."/>
            <person name="Shiryaev A."/>
            <person name="Soop K."/>
            <person name="Spirin V."/>
            <person name="Szebenyi C."/>
            <person name="Tomsovsky M."/>
            <person name="Tulloss R.E."/>
            <person name="Uehling J."/>
            <person name="Grigoriev I.V."/>
            <person name="Vagvolgyi C."/>
            <person name="Papp T."/>
            <person name="Martin F.M."/>
            <person name="Miettinen O."/>
            <person name="Hibbett D.S."/>
            <person name="Nagy L.G."/>
        </authorList>
    </citation>
    <scope>NUCLEOTIDE SEQUENCE [LARGE SCALE GENOMIC DNA]</scope>
    <source>
        <strain evidence="4 5">CBS 166.37</strain>
    </source>
</reference>
<dbReference type="Gene3D" id="3.40.50.720">
    <property type="entry name" value="NAD(P)-binding Rossmann-like Domain"/>
    <property type="match status" value="1"/>
</dbReference>
<evidence type="ECO:0000256" key="3">
    <source>
        <dbReference type="ARBA" id="ARBA00023002"/>
    </source>
</evidence>
<keyword evidence="3" id="KW-0560">Oxidoreductase</keyword>
<comment type="similarity">
    <text evidence="1">Belongs to the short-chain dehydrogenases/reductases (SDR) family.</text>
</comment>
<dbReference type="Proteomes" id="UP000308652">
    <property type="component" value="Unassembled WGS sequence"/>
</dbReference>
<dbReference type="AlphaFoldDB" id="A0A5C3MK59"/>
<dbReference type="PRINTS" id="PR00081">
    <property type="entry name" value="GDHRDH"/>
</dbReference>
<evidence type="ECO:0000313" key="5">
    <source>
        <dbReference type="Proteomes" id="UP000308652"/>
    </source>
</evidence>
<dbReference type="EMBL" id="ML213590">
    <property type="protein sequence ID" value="TFK44278.1"/>
    <property type="molecule type" value="Genomic_DNA"/>
</dbReference>
<dbReference type="Pfam" id="PF00106">
    <property type="entry name" value="adh_short"/>
    <property type="match status" value="1"/>
</dbReference>
<proteinExistence type="inferred from homology"/>
<evidence type="ECO:0000256" key="1">
    <source>
        <dbReference type="ARBA" id="ARBA00006484"/>
    </source>
</evidence>
<dbReference type="InterPro" id="IPR020904">
    <property type="entry name" value="Sc_DH/Rdtase_CS"/>
</dbReference>
<organism evidence="4 5">
    <name type="scientific">Crucibulum laeve</name>
    <dbReference type="NCBI Taxonomy" id="68775"/>
    <lineage>
        <taxon>Eukaryota</taxon>
        <taxon>Fungi</taxon>
        <taxon>Dikarya</taxon>
        <taxon>Basidiomycota</taxon>
        <taxon>Agaricomycotina</taxon>
        <taxon>Agaricomycetes</taxon>
        <taxon>Agaricomycetidae</taxon>
        <taxon>Agaricales</taxon>
        <taxon>Agaricineae</taxon>
        <taxon>Nidulariaceae</taxon>
        <taxon>Crucibulum</taxon>
    </lineage>
</organism>
<dbReference type="InterPro" id="IPR036291">
    <property type="entry name" value="NAD(P)-bd_dom_sf"/>
</dbReference>
<gene>
    <name evidence="4" type="ORF">BDQ12DRAFT_672693</name>
</gene>
<dbReference type="PROSITE" id="PS00061">
    <property type="entry name" value="ADH_SHORT"/>
    <property type="match status" value="1"/>
</dbReference>
<dbReference type="PANTHER" id="PTHR43180:SF33">
    <property type="entry name" value="15-HYDROXYPROSTAGLANDIN DEHYDROGENASE [NAD(+)]-LIKE"/>
    <property type="match status" value="1"/>
</dbReference>
<evidence type="ECO:0000313" key="4">
    <source>
        <dbReference type="EMBL" id="TFK44278.1"/>
    </source>
</evidence>
<keyword evidence="2" id="KW-0521">NADP</keyword>
<evidence type="ECO:0008006" key="6">
    <source>
        <dbReference type="Google" id="ProtNLM"/>
    </source>
</evidence>
<evidence type="ECO:0000256" key="2">
    <source>
        <dbReference type="ARBA" id="ARBA00022857"/>
    </source>
</evidence>
<keyword evidence="5" id="KW-1185">Reference proteome</keyword>
<accession>A0A5C3MK59</accession>
<dbReference type="STRING" id="68775.A0A5C3MK59"/>
<dbReference type="InterPro" id="IPR002347">
    <property type="entry name" value="SDR_fam"/>
</dbReference>
<dbReference type="SUPFAM" id="SSF51735">
    <property type="entry name" value="NAD(P)-binding Rossmann-fold domains"/>
    <property type="match status" value="1"/>
</dbReference>
<dbReference type="GO" id="GO:0016491">
    <property type="term" value="F:oxidoreductase activity"/>
    <property type="evidence" value="ECO:0007669"/>
    <property type="project" value="UniProtKB-KW"/>
</dbReference>
<dbReference type="OrthoDB" id="5371740at2759"/>